<dbReference type="EMBL" id="FNXY01000004">
    <property type="protein sequence ID" value="SEI97794.1"/>
    <property type="molecule type" value="Genomic_DNA"/>
</dbReference>
<dbReference type="AlphaFoldDB" id="A0A1H6V4D8"/>
<dbReference type="Gene3D" id="3.30.110.90">
    <property type="entry name" value="Amidohydrolase"/>
    <property type="match status" value="1"/>
</dbReference>
<dbReference type="Pfam" id="PF01979">
    <property type="entry name" value="Amidohydro_1"/>
    <property type="match status" value="1"/>
</dbReference>
<name>A0A1H6V4D8_9BACT</name>
<dbReference type="PANTHER" id="PTHR43135">
    <property type="entry name" value="ALPHA-D-RIBOSE 1-METHYLPHOSPHONATE 5-TRIPHOSPHATE DIPHOSPHATASE"/>
    <property type="match status" value="1"/>
</dbReference>
<dbReference type="PANTHER" id="PTHR43135:SF3">
    <property type="entry name" value="ALPHA-D-RIBOSE 1-METHYLPHOSPHONATE 5-TRIPHOSPHATE DIPHOSPHATASE"/>
    <property type="match status" value="1"/>
</dbReference>
<dbReference type="Gene3D" id="1.20.58.520">
    <property type="entry name" value="Amidohydrolase"/>
    <property type="match status" value="1"/>
</dbReference>
<gene>
    <name evidence="2" type="ORF">SAMN04487995_2846</name>
</gene>
<evidence type="ECO:0000259" key="1">
    <source>
        <dbReference type="Pfam" id="PF01979"/>
    </source>
</evidence>
<dbReference type="InterPro" id="IPR032466">
    <property type="entry name" value="Metal_Hydrolase"/>
</dbReference>
<dbReference type="RefSeq" id="WP_090335820.1">
    <property type="nucleotide sequence ID" value="NZ_FNXY01000004.1"/>
</dbReference>
<reference evidence="2 3" key="1">
    <citation type="submission" date="2016-10" db="EMBL/GenBank/DDBJ databases">
        <authorList>
            <person name="de Groot N.N."/>
        </authorList>
    </citation>
    <scope>NUCLEOTIDE SEQUENCE [LARGE SCALE GENOMIC DNA]</scope>
    <source>
        <strain evidence="2 3">DSM 19938</strain>
    </source>
</reference>
<dbReference type="InterPro" id="IPR006680">
    <property type="entry name" value="Amidohydro-rel"/>
</dbReference>
<dbReference type="GO" id="GO:0016810">
    <property type="term" value="F:hydrolase activity, acting on carbon-nitrogen (but not peptide) bonds"/>
    <property type="evidence" value="ECO:0007669"/>
    <property type="project" value="InterPro"/>
</dbReference>
<dbReference type="InterPro" id="IPR011059">
    <property type="entry name" value="Metal-dep_hydrolase_composite"/>
</dbReference>
<dbReference type="InterPro" id="IPR051781">
    <property type="entry name" value="Metallo-dep_Hydrolase"/>
</dbReference>
<dbReference type="Gene3D" id="2.30.40.10">
    <property type="entry name" value="Urease, subunit C, domain 1"/>
    <property type="match status" value="1"/>
</dbReference>
<feature type="domain" description="Amidohydrolase-related" evidence="1">
    <location>
        <begin position="77"/>
        <end position="440"/>
    </location>
</feature>
<dbReference type="SUPFAM" id="SSF51556">
    <property type="entry name" value="Metallo-dependent hydrolases"/>
    <property type="match status" value="1"/>
</dbReference>
<keyword evidence="3" id="KW-1185">Reference proteome</keyword>
<dbReference type="SUPFAM" id="SSF51338">
    <property type="entry name" value="Composite domain of metallo-dependent hydrolases"/>
    <property type="match status" value="1"/>
</dbReference>
<accession>A0A1H6V4D8</accession>
<dbReference type="OrthoDB" id="9797498at2"/>
<sequence>MKQIFHKIPFVISLLAAVHCPAQQTNSVLLKNVTLIDGTGSEARRNIDILVQDGKIAAIQTTIKDSKARQIDLTGKTIIPSLISAHTHIGTLKGKTSTAENYTRQNVLRQLKRYQDFGVNTILTMGTDRPLIFNGFIDSTQAGFLPGARLYSAGYGFNTPETSPASWMNLLLRPTSADQVPGLMSDLAKIKPAVVKMWVDDHGGKAEKIKPEIYKAIITEAHKKGIPVASHLYNLEDARSLTESGLDIMAHSIRDKEIDADLLKQMKEKGVAYIPTLSLDEFAYIYSRKPEWVEEPFFKAALEPGVYDMIVSQNYQDQVKNSPDFERNMKGFNIALKNVKKIHDAGILVALGTDSGAFPIRAQGFSEHLELELLVQAGLTPMQAITTATKNAATVLKIDKQYGTLEKGKAADFIILTASPEKEIKNTRKIESVWKDGKEVSKGPLK</sequence>
<proteinExistence type="predicted"/>
<organism evidence="2 3">
    <name type="scientific">Dyadobacter koreensis</name>
    <dbReference type="NCBI Taxonomy" id="408657"/>
    <lineage>
        <taxon>Bacteria</taxon>
        <taxon>Pseudomonadati</taxon>
        <taxon>Bacteroidota</taxon>
        <taxon>Cytophagia</taxon>
        <taxon>Cytophagales</taxon>
        <taxon>Spirosomataceae</taxon>
        <taxon>Dyadobacter</taxon>
    </lineage>
</organism>
<dbReference type="STRING" id="408657.SAMN04487995_2846"/>
<evidence type="ECO:0000313" key="2">
    <source>
        <dbReference type="EMBL" id="SEI97794.1"/>
    </source>
</evidence>
<dbReference type="Gene3D" id="3.40.50.10910">
    <property type="entry name" value="Amidohydrolase"/>
    <property type="match status" value="1"/>
</dbReference>
<dbReference type="Proteomes" id="UP000199532">
    <property type="component" value="Unassembled WGS sequence"/>
</dbReference>
<protein>
    <submittedName>
        <fullName evidence="2">Imidazolonepropionase</fullName>
    </submittedName>
</protein>
<evidence type="ECO:0000313" key="3">
    <source>
        <dbReference type="Proteomes" id="UP000199532"/>
    </source>
</evidence>